<evidence type="ECO:0000313" key="1">
    <source>
        <dbReference type="EMBL" id="KAJ8683904.1"/>
    </source>
</evidence>
<organism evidence="1 2">
    <name type="scientific">Eretmocerus hayati</name>
    <dbReference type="NCBI Taxonomy" id="131215"/>
    <lineage>
        <taxon>Eukaryota</taxon>
        <taxon>Metazoa</taxon>
        <taxon>Ecdysozoa</taxon>
        <taxon>Arthropoda</taxon>
        <taxon>Hexapoda</taxon>
        <taxon>Insecta</taxon>
        <taxon>Pterygota</taxon>
        <taxon>Neoptera</taxon>
        <taxon>Endopterygota</taxon>
        <taxon>Hymenoptera</taxon>
        <taxon>Apocrita</taxon>
        <taxon>Proctotrupomorpha</taxon>
        <taxon>Chalcidoidea</taxon>
        <taxon>Aphelinidae</taxon>
        <taxon>Aphelininae</taxon>
        <taxon>Eretmocerus</taxon>
    </lineage>
</organism>
<gene>
    <name evidence="1" type="ORF">QAD02_019696</name>
</gene>
<keyword evidence="2" id="KW-1185">Reference proteome</keyword>
<protein>
    <submittedName>
        <fullName evidence="1">Uncharacterized protein</fullName>
    </submittedName>
</protein>
<proteinExistence type="predicted"/>
<sequence>MSSIDESNVDKLRSEHECDEHWELRRKFLLAHKDKFPRDKLICLAQCFTNIEFLGCKYPSEVMQTVAELSQEVAQEYRDRQKTRLQRTFVKASDAASSKAKGQSRQSTGTSPEQSPTAGPSRGGYGGAGSSRGGFGGSGPQGGFGGTGPPRGGFGGAGPSRGGFGGWGPSRGGFGGWGPSRGGFGEGGYSQGSFAGAGPSRGGFAGIGRDQGFVSAGPMGGFIREETSQGGFSRVGSSHNQYSNADTNQYSNQRNAPPTTHTSKRGHSPIRFDQEIEPKKRKQNYNRQNLDIVLFEYLNDTPQSIISRAANSYDKNVEWKFDRINENCLCTVFFNGRKLAQAEGLNQKEAKKESSVIALQQLQRHYYTIKVTKNLTPTVTDNFEMNNSSSNETTAIGNDNIGSKMMKMMGWSGGGLGKASQGITEPVNVQQQMTREGLGLKPGMYNMHVFKNKLSEVLYNYMQSDSSTDLVFSPCFSNEERALIHQIAKQIGLKSQSYGPKSQRIMTISRKVDHRTLVNELIEMGGVTEKYQLIEPLGE</sequence>
<evidence type="ECO:0000313" key="2">
    <source>
        <dbReference type="Proteomes" id="UP001239111"/>
    </source>
</evidence>
<dbReference type="Proteomes" id="UP001239111">
    <property type="component" value="Chromosome 1"/>
</dbReference>
<reference evidence="1" key="1">
    <citation type="submission" date="2023-04" db="EMBL/GenBank/DDBJ databases">
        <title>A chromosome-level genome assembly of the parasitoid wasp Eretmocerus hayati.</title>
        <authorList>
            <person name="Zhong Y."/>
            <person name="Liu S."/>
            <person name="Liu Y."/>
        </authorList>
    </citation>
    <scope>NUCLEOTIDE SEQUENCE</scope>
    <source>
        <strain evidence="1">ZJU_SS_LIU_2023</strain>
    </source>
</reference>
<accession>A0ACC2PJZ0</accession>
<name>A0ACC2PJZ0_9HYME</name>
<comment type="caution">
    <text evidence="1">The sequence shown here is derived from an EMBL/GenBank/DDBJ whole genome shotgun (WGS) entry which is preliminary data.</text>
</comment>
<dbReference type="EMBL" id="CM056741">
    <property type="protein sequence ID" value="KAJ8683904.1"/>
    <property type="molecule type" value="Genomic_DNA"/>
</dbReference>